<evidence type="ECO:0000256" key="2">
    <source>
        <dbReference type="RuleBase" id="RU361185"/>
    </source>
</evidence>
<sequence length="511" mass="56275">MRAHEDAYPTMAAALGVDPATEHPLTFEASDEAYLRALFDHVLHPMERDGVDFWWIDWQQGASSRIPGLDPLWALNDRHLREMASTGRRPVIFSRYAGPGSHRTPVGFSGDTVVSWASLAFQPEFTATASNIGYGWWSHDIGGHMFGTKDDELATRWAQLGTFSPVNRLHSTSNPFNSKEPWRFGPAAERAQVAALRLRHRLLPYLYTMAERASAQGHPLVEPLYHEHPWAEEAYRRPNEFAFGEAILVAPVTTPIDPRSIVARTDAWLPDGTWFDLQTGWRYDGGRELSTYRELHQLGAFVRAGAVLPLLGDEIPGNGVDNPTSLEIRCYAGADGELTLYEDDDAPVADERVARTPLTFSWADRTVHLGPVQGDASVVPERRDWRVGLVGATAPQEQSKAVRVLVDGVERADAVVTRVEGCRTTWVDVPDVPVSAAVVVELGPCELAANDVAGAVFDYLQRAQVEFEDKTAAMRTVESITDPGQALVQLATLDLDPGVLGRVAELLTAAR</sequence>
<dbReference type="PANTHER" id="PTHR22762">
    <property type="entry name" value="ALPHA-GLUCOSIDASE"/>
    <property type="match status" value="1"/>
</dbReference>
<comment type="caution">
    <text evidence="6">The sequence shown here is derived from an EMBL/GenBank/DDBJ whole genome shotgun (WGS) entry which is preliminary data.</text>
</comment>
<evidence type="ECO:0008006" key="8">
    <source>
        <dbReference type="Google" id="ProtNLM"/>
    </source>
</evidence>
<reference evidence="7" key="1">
    <citation type="journal article" date="2019" name="Int. J. Syst. Evol. Microbiol.">
        <title>The Global Catalogue of Microorganisms (GCM) 10K type strain sequencing project: providing services to taxonomists for standard genome sequencing and annotation.</title>
        <authorList>
            <consortium name="The Broad Institute Genomics Platform"/>
            <consortium name="The Broad Institute Genome Sequencing Center for Infectious Disease"/>
            <person name="Wu L."/>
            <person name="Ma J."/>
        </authorList>
    </citation>
    <scope>NUCLEOTIDE SEQUENCE [LARGE SCALE GENOMIC DNA]</scope>
    <source>
        <strain evidence="7">NBRC 105830</strain>
    </source>
</reference>
<evidence type="ECO:0000313" key="7">
    <source>
        <dbReference type="Proteomes" id="UP001157109"/>
    </source>
</evidence>
<feature type="domain" description="Glycoside hydrolase family 31 TIM barrel" evidence="3">
    <location>
        <begin position="81"/>
        <end position="209"/>
    </location>
</feature>
<dbReference type="InterPro" id="IPR048395">
    <property type="entry name" value="Glyco_hydro_31_C"/>
</dbReference>
<feature type="domain" description="Glycosyl hydrolase family 31 C-terminal" evidence="5">
    <location>
        <begin position="217"/>
        <end position="308"/>
    </location>
</feature>
<evidence type="ECO:0000259" key="3">
    <source>
        <dbReference type="Pfam" id="PF01055"/>
    </source>
</evidence>
<dbReference type="SUPFAM" id="SSF51445">
    <property type="entry name" value="(Trans)glycosidases"/>
    <property type="match status" value="1"/>
</dbReference>
<comment type="similarity">
    <text evidence="1 2">Belongs to the glycosyl hydrolase 31 family.</text>
</comment>
<dbReference type="PANTHER" id="PTHR22762:SF89">
    <property type="entry name" value="ALPHA-XYLOSIDASE"/>
    <property type="match status" value="1"/>
</dbReference>
<dbReference type="SUPFAM" id="SSF51011">
    <property type="entry name" value="Glycosyl hydrolase domain"/>
    <property type="match status" value="1"/>
</dbReference>
<gene>
    <name evidence="6" type="ORF">GCM10025862_29810</name>
</gene>
<dbReference type="EMBL" id="BSUJ01000001">
    <property type="protein sequence ID" value="GMA20960.1"/>
    <property type="molecule type" value="Genomic_DNA"/>
</dbReference>
<dbReference type="Proteomes" id="UP001157109">
    <property type="component" value="Unassembled WGS sequence"/>
</dbReference>
<name>A0ABQ6HRV5_9MICO</name>
<dbReference type="Gene3D" id="2.60.40.1180">
    <property type="entry name" value="Golgi alpha-mannosidase II"/>
    <property type="match status" value="2"/>
</dbReference>
<dbReference type="Pfam" id="PF17137">
    <property type="entry name" value="DUF5110"/>
    <property type="match status" value="1"/>
</dbReference>
<dbReference type="InterPro" id="IPR033403">
    <property type="entry name" value="DUF5110"/>
</dbReference>
<dbReference type="InterPro" id="IPR000322">
    <property type="entry name" value="Glyco_hydro_31_TIM"/>
</dbReference>
<keyword evidence="2" id="KW-0378">Hydrolase</keyword>
<dbReference type="Gene3D" id="3.20.20.80">
    <property type="entry name" value="Glycosidases"/>
    <property type="match status" value="1"/>
</dbReference>
<evidence type="ECO:0000259" key="4">
    <source>
        <dbReference type="Pfam" id="PF17137"/>
    </source>
</evidence>
<dbReference type="Pfam" id="PF01055">
    <property type="entry name" value="Glyco_hydro_31_2nd"/>
    <property type="match status" value="1"/>
</dbReference>
<dbReference type="CDD" id="cd06595">
    <property type="entry name" value="GH31_u1"/>
    <property type="match status" value="1"/>
</dbReference>
<evidence type="ECO:0000256" key="1">
    <source>
        <dbReference type="ARBA" id="ARBA00007806"/>
    </source>
</evidence>
<protein>
    <recommendedName>
        <fullName evidence="8">Glycoside hydrolase</fullName>
    </recommendedName>
</protein>
<proteinExistence type="inferred from homology"/>
<keyword evidence="2" id="KW-0326">Glycosidase</keyword>
<organism evidence="6 7">
    <name type="scientific">Arsenicicoccus piscis</name>
    <dbReference type="NCBI Taxonomy" id="673954"/>
    <lineage>
        <taxon>Bacteria</taxon>
        <taxon>Bacillati</taxon>
        <taxon>Actinomycetota</taxon>
        <taxon>Actinomycetes</taxon>
        <taxon>Micrococcales</taxon>
        <taxon>Intrasporangiaceae</taxon>
        <taxon>Arsenicicoccus</taxon>
    </lineage>
</organism>
<dbReference type="Pfam" id="PF21365">
    <property type="entry name" value="Glyco_hydro_31_3rd"/>
    <property type="match status" value="1"/>
</dbReference>
<keyword evidence="7" id="KW-1185">Reference proteome</keyword>
<accession>A0ABQ6HRV5</accession>
<dbReference type="InterPro" id="IPR013780">
    <property type="entry name" value="Glyco_hydro_b"/>
</dbReference>
<dbReference type="InterPro" id="IPR017853">
    <property type="entry name" value="GH"/>
</dbReference>
<evidence type="ECO:0000259" key="5">
    <source>
        <dbReference type="Pfam" id="PF21365"/>
    </source>
</evidence>
<feature type="domain" description="DUF5110" evidence="4">
    <location>
        <begin position="326"/>
        <end position="391"/>
    </location>
</feature>
<evidence type="ECO:0000313" key="6">
    <source>
        <dbReference type="EMBL" id="GMA20960.1"/>
    </source>
</evidence>